<feature type="non-terminal residue" evidence="5">
    <location>
        <position position="1"/>
    </location>
</feature>
<dbReference type="SUPFAM" id="SSF48726">
    <property type="entry name" value="Immunoglobulin"/>
    <property type="match status" value="2"/>
</dbReference>
<dbReference type="EMBL" id="MU577561">
    <property type="protein sequence ID" value="KAI5609503.1"/>
    <property type="molecule type" value="Genomic_DNA"/>
</dbReference>
<feature type="domain" description="Ig-like" evidence="4">
    <location>
        <begin position="1"/>
        <end position="108"/>
    </location>
</feature>
<evidence type="ECO:0000313" key="5">
    <source>
        <dbReference type="EMBL" id="KAI5609503.1"/>
    </source>
</evidence>
<dbReference type="Gene3D" id="2.60.40.10">
    <property type="entry name" value="Immunoglobulins"/>
    <property type="match status" value="2"/>
</dbReference>
<keyword evidence="2" id="KW-1064">Adaptive immunity</keyword>
<dbReference type="PROSITE" id="PS50835">
    <property type="entry name" value="IG_LIKE"/>
    <property type="match status" value="2"/>
</dbReference>
<dbReference type="Pfam" id="PF07686">
    <property type="entry name" value="V-set"/>
    <property type="match status" value="2"/>
</dbReference>
<dbReference type="SMART" id="SM00409">
    <property type="entry name" value="IG"/>
    <property type="match status" value="2"/>
</dbReference>
<dbReference type="InterPro" id="IPR007110">
    <property type="entry name" value="Ig-like_dom"/>
</dbReference>
<name>A0AAD5A3X5_SILAS</name>
<dbReference type="PANTHER" id="PTHR23266">
    <property type="entry name" value="IMMUNOGLOBULIN HEAVY CHAIN"/>
    <property type="match status" value="1"/>
</dbReference>
<dbReference type="SMART" id="SM00406">
    <property type="entry name" value="IGv"/>
    <property type="match status" value="2"/>
</dbReference>
<evidence type="ECO:0000259" key="4">
    <source>
        <dbReference type="PROSITE" id="PS50835"/>
    </source>
</evidence>
<dbReference type="GO" id="GO:0005576">
    <property type="term" value="C:extracellular region"/>
    <property type="evidence" value="ECO:0007669"/>
    <property type="project" value="UniProtKB-ARBA"/>
</dbReference>
<feature type="non-terminal residue" evidence="5">
    <location>
        <position position="233"/>
    </location>
</feature>
<evidence type="ECO:0000256" key="1">
    <source>
        <dbReference type="ARBA" id="ARBA00022859"/>
    </source>
</evidence>
<proteinExistence type="predicted"/>
<evidence type="ECO:0000313" key="6">
    <source>
        <dbReference type="Proteomes" id="UP001205998"/>
    </source>
</evidence>
<dbReference type="Proteomes" id="UP001205998">
    <property type="component" value="Unassembled WGS sequence"/>
</dbReference>
<dbReference type="InterPro" id="IPR003599">
    <property type="entry name" value="Ig_sub"/>
</dbReference>
<keyword evidence="3" id="KW-1280">Immunoglobulin</keyword>
<dbReference type="FunFam" id="2.60.40.10:FF:001648">
    <property type="entry name" value="Immunoglobulin heavy variable 4-3"/>
    <property type="match status" value="1"/>
</dbReference>
<organism evidence="5 6">
    <name type="scientific">Silurus asotus</name>
    <name type="common">Amur catfish</name>
    <name type="synonym">Parasilurus asotus</name>
    <dbReference type="NCBI Taxonomy" id="30991"/>
    <lineage>
        <taxon>Eukaryota</taxon>
        <taxon>Metazoa</taxon>
        <taxon>Chordata</taxon>
        <taxon>Craniata</taxon>
        <taxon>Vertebrata</taxon>
        <taxon>Euteleostomi</taxon>
        <taxon>Actinopterygii</taxon>
        <taxon>Neopterygii</taxon>
        <taxon>Teleostei</taxon>
        <taxon>Ostariophysi</taxon>
        <taxon>Siluriformes</taxon>
        <taxon>Siluridae</taxon>
        <taxon>Silurus</taxon>
    </lineage>
</organism>
<sequence length="233" mass="25906">TLIESDSVIIKPDQSHTLTCTASGFTFTDYYMAWIRQAPGKGLEWVASMYDSSNIYYSNAVKGRFTISRDNSKMQVYLHMNSVRTEDTAVYYCARDTQLSQSDSGEFSTAFSSTMFFKLLLLLAASSYVECAVELTQVSSVMLKPGDSLTLSCKVSGYSVTDSSYATGWIRQPAGKPLEWINYIWGGGGINQKESLKSKFSISKDDSSSTVTLRGQNMQTEDTAVYYCARRSQ</sequence>
<dbReference type="AlphaFoldDB" id="A0AAD5A3X5"/>
<keyword evidence="1" id="KW-0391">Immunity</keyword>
<comment type="caution">
    <text evidence="5">The sequence shown here is derived from an EMBL/GenBank/DDBJ whole genome shotgun (WGS) entry which is preliminary data.</text>
</comment>
<dbReference type="InterPro" id="IPR050199">
    <property type="entry name" value="IgHV"/>
</dbReference>
<feature type="domain" description="Ig-like" evidence="4">
    <location>
        <begin position="130"/>
        <end position="233"/>
    </location>
</feature>
<protein>
    <recommendedName>
        <fullName evidence="4">Ig-like domain-containing protein</fullName>
    </recommendedName>
</protein>
<gene>
    <name evidence="5" type="ORF">C0J50_9464</name>
</gene>
<evidence type="ECO:0000256" key="2">
    <source>
        <dbReference type="ARBA" id="ARBA00023130"/>
    </source>
</evidence>
<accession>A0AAD5A3X5</accession>
<dbReference type="InterPro" id="IPR036179">
    <property type="entry name" value="Ig-like_dom_sf"/>
</dbReference>
<reference evidence="5" key="1">
    <citation type="submission" date="2018-07" db="EMBL/GenBank/DDBJ databases">
        <title>Comparative genomics of catfishes provides insights into carnivory and benthic adaptation.</title>
        <authorList>
            <person name="Zhang Y."/>
            <person name="Wang D."/>
            <person name="Peng Z."/>
            <person name="Zheng S."/>
            <person name="Shao F."/>
            <person name="Tao W."/>
        </authorList>
    </citation>
    <scope>NUCLEOTIDE SEQUENCE</scope>
    <source>
        <strain evidence="5">Chongqing</strain>
    </source>
</reference>
<dbReference type="GO" id="GO:0002250">
    <property type="term" value="P:adaptive immune response"/>
    <property type="evidence" value="ECO:0007669"/>
    <property type="project" value="UniProtKB-KW"/>
</dbReference>
<dbReference type="GO" id="GO:0019814">
    <property type="term" value="C:immunoglobulin complex"/>
    <property type="evidence" value="ECO:0007669"/>
    <property type="project" value="UniProtKB-KW"/>
</dbReference>
<dbReference type="InterPro" id="IPR013106">
    <property type="entry name" value="Ig_V-set"/>
</dbReference>
<evidence type="ECO:0000256" key="3">
    <source>
        <dbReference type="ARBA" id="ARBA00043265"/>
    </source>
</evidence>
<dbReference type="InterPro" id="IPR013783">
    <property type="entry name" value="Ig-like_fold"/>
</dbReference>
<keyword evidence="6" id="KW-1185">Reference proteome</keyword>
<dbReference type="FunFam" id="2.60.40.10:FF:003074">
    <property type="entry name" value="Immunoglobulin heavy variable 11-1"/>
    <property type="match status" value="1"/>
</dbReference>